<organism evidence="1">
    <name type="scientific">Anguilla anguilla</name>
    <name type="common">European freshwater eel</name>
    <name type="synonym">Muraena anguilla</name>
    <dbReference type="NCBI Taxonomy" id="7936"/>
    <lineage>
        <taxon>Eukaryota</taxon>
        <taxon>Metazoa</taxon>
        <taxon>Chordata</taxon>
        <taxon>Craniata</taxon>
        <taxon>Vertebrata</taxon>
        <taxon>Euteleostomi</taxon>
        <taxon>Actinopterygii</taxon>
        <taxon>Neopterygii</taxon>
        <taxon>Teleostei</taxon>
        <taxon>Anguilliformes</taxon>
        <taxon>Anguillidae</taxon>
        <taxon>Anguilla</taxon>
    </lineage>
</organism>
<dbReference type="AlphaFoldDB" id="A0A0E9WDV2"/>
<name>A0A0E9WDV2_ANGAN</name>
<evidence type="ECO:0000313" key="1">
    <source>
        <dbReference type="EMBL" id="JAH87725.1"/>
    </source>
</evidence>
<reference evidence="1" key="1">
    <citation type="submission" date="2014-11" db="EMBL/GenBank/DDBJ databases">
        <authorList>
            <person name="Amaro Gonzalez C."/>
        </authorList>
    </citation>
    <scope>NUCLEOTIDE SEQUENCE</scope>
</reference>
<protein>
    <submittedName>
        <fullName evidence="1">Uncharacterized protein</fullName>
    </submittedName>
</protein>
<accession>A0A0E9WDV2</accession>
<sequence>MTGSRVSYVSLCSGNELKVSLLIAKLTKCGFLDAFIKFQITDLKLS</sequence>
<reference evidence="1" key="2">
    <citation type="journal article" date="2015" name="Fish Shellfish Immunol.">
        <title>Early steps in the European eel (Anguilla anguilla)-Vibrio vulnificus interaction in the gills: Role of the RtxA13 toxin.</title>
        <authorList>
            <person name="Callol A."/>
            <person name="Pajuelo D."/>
            <person name="Ebbesson L."/>
            <person name="Teles M."/>
            <person name="MacKenzie S."/>
            <person name="Amaro C."/>
        </authorList>
    </citation>
    <scope>NUCLEOTIDE SEQUENCE</scope>
</reference>
<proteinExistence type="predicted"/>
<dbReference type="EMBL" id="GBXM01020852">
    <property type="protein sequence ID" value="JAH87725.1"/>
    <property type="molecule type" value="Transcribed_RNA"/>
</dbReference>